<keyword evidence="4" id="KW-1185">Reference proteome</keyword>
<dbReference type="Proteomes" id="UP000284702">
    <property type="component" value="Unassembled WGS sequence"/>
</dbReference>
<name>A0A425DCV7_APHAT</name>
<dbReference type="EMBL" id="MZMZ02002154">
    <property type="protein sequence ID" value="RQM27096.1"/>
    <property type="molecule type" value="Genomic_DNA"/>
</dbReference>
<keyword evidence="2" id="KW-0812">Transmembrane</keyword>
<feature type="transmembrane region" description="Helical" evidence="2">
    <location>
        <begin position="328"/>
        <end position="347"/>
    </location>
</feature>
<evidence type="ECO:0000256" key="1">
    <source>
        <dbReference type="SAM" id="MobiDB-lite"/>
    </source>
</evidence>
<proteinExistence type="predicted"/>
<organism evidence="3 4">
    <name type="scientific">Aphanomyces astaci</name>
    <name type="common">Crayfish plague agent</name>
    <dbReference type="NCBI Taxonomy" id="112090"/>
    <lineage>
        <taxon>Eukaryota</taxon>
        <taxon>Sar</taxon>
        <taxon>Stramenopiles</taxon>
        <taxon>Oomycota</taxon>
        <taxon>Saprolegniomycetes</taxon>
        <taxon>Saprolegniales</taxon>
        <taxon>Verrucalvaceae</taxon>
        <taxon>Aphanomyces</taxon>
    </lineage>
</organism>
<gene>
    <name evidence="3" type="ORF">B5M09_006093</name>
</gene>
<feature type="transmembrane region" description="Helical" evidence="2">
    <location>
        <begin position="298"/>
        <end position="321"/>
    </location>
</feature>
<sequence length="436" mass="46546">MALAAESTLGSALEAVDVTLKDDDVLYAKHILDAEKHRERAQAMARAEHQARSVENAYKRSVHDAMVQYERECAQLKKTMVDDILAELKLLRDNRDGVSLVRKGLARSARSSRANVTYTEEPDIDGVQTLASSSAAEFTSTTPTSSAFHDNNTINLSVSSPSPSDNDDDMDSRDAAAVDSADVVMAAPATPPPATSSFSCTTLFSSNFVQRVLSASVLAPSFSWLSLRIQHSGLSNYLAYLDAHPLDDPMSFATAAQNTAFARPFNESHCAVSAVTRCVFSHTSSSNATTKVACRERIVAGTLSILFAASAMGVVCALMLAQSVHEPIFLVHVGASALIAGVCAGLTPTSFDAAVLLVQVVAFSMAVLNSCFCSSRPNTNCFLLLDSATAMSIVFVPMAVLRMHQHAHVVSAAICLDLVGLLYIPITFRMLMSKLG</sequence>
<feature type="transmembrane region" description="Helical" evidence="2">
    <location>
        <begin position="407"/>
        <end position="426"/>
    </location>
</feature>
<protein>
    <submittedName>
        <fullName evidence="3">Uncharacterized protein</fullName>
    </submittedName>
</protein>
<feature type="transmembrane region" description="Helical" evidence="2">
    <location>
        <begin position="353"/>
        <end position="374"/>
    </location>
</feature>
<feature type="transmembrane region" description="Helical" evidence="2">
    <location>
        <begin position="381"/>
        <end position="401"/>
    </location>
</feature>
<accession>A0A425DCV7</accession>
<keyword evidence="2" id="KW-1133">Transmembrane helix</keyword>
<dbReference type="AlphaFoldDB" id="A0A425DCV7"/>
<keyword evidence="2" id="KW-0472">Membrane</keyword>
<dbReference type="VEuPathDB" id="FungiDB:H257_18342"/>
<evidence type="ECO:0000256" key="2">
    <source>
        <dbReference type="SAM" id="Phobius"/>
    </source>
</evidence>
<feature type="region of interest" description="Disordered" evidence="1">
    <location>
        <begin position="140"/>
        <end position="172"/>
    </location>
</feature>
<dbReference type="VEuPathDB" id="FungiDB:H257_18340"/>
<evidence type="ECO:0000313" key="3">
    <source>
        <dbReference type="EMBL" id="RQM27096.1"/>
    </source>
</evidence>
<reference evidence="3" key="1">
    <citation type="submission" date="2018-07" db="EMBL/GenBank/DDBJ databases">
        <title>Annotation of Aphanomyces astaci genome assembly.</title>
        <authorList>
            <person name="Studholme D.J."/>
        </authorList>
    </citation>
    <scope>NUCLEOTIDE SEQUENCE [LARGE SCALE GENOMIC DNA]</scope>
    <source>
        <strain evidence="3">Pc</strain>
    </source>
</reference>
<comment type="caution">
    <text evidence="3">The sequence shown here is derived from an EMBL/GenBank/DDBJ whole genome shotgun (WGS) entry which is preliminary data.</text>
</comment>
<evidence type="ECO:0000313" key="4">
    <source>
        <dbReference type="Proteomes" id="UP000284702"/>
    </source>
</evidence>